<proteinExistence type="predicted"/>
<gene>
    <name evidence="1" type="ORF">rCG_46482</name>
</gene>
<evidence type="ECO:0000313" key="1">
    <source>
        <dbReference type="EMBL" id="EDM09653.1"/>
    </source>
</evidence>
<dbReference type="AlphaFoldDB" id="A6ICJ4"/>
<dbReference type="EMBL" id="CH473958">
    <property type="protein sequence ID" value="EDM09653.1"/>
    <property type="molecule type" value="Genomic_DNA"/>
</dbReference>
<sequence length="72" mass="8405">MSTPCSREESALFVFIDYMNEYHLEARVLTLVTLSIAMHQHFKFKRIVFGMGRMCRVPWTSCCSLWSLSLTP</sequence>
<evidence type="ECO:0000313" key="2">
    <source>
        <dbReference type="Proteomes" id="UP000234681"/>
    </source>
</evidence>
<reference evidence="1 2" key="1">
    <citation type="submission" date="2005-09" db="EMBL/GenBank/DDBJ databases">
        <authorList>
            <person name="Mural R.J."/>
            <person name="Li P.W."/>
            <person name="Adams M.D."/>
            <person name="Amanatides P.G."/>
            <person name="Baden-Tillson H."/>
            <person name="Barnstead M."/>
            <person name="Chin S.H."/>
            <person name="Dew I."/>
            <person name="Evans C.A."/>
            <person name="Ferriera S."/>
            <person name="Flanigan M."/>
            <person name="Fosler C."/>
            <person name="Glodek A."/>
            <person name="Gu Z."/>
            <person name="Holt R.A."/>
            <person name="Jennings D."/>
            <person name="Kraft C.L."/>
            <person name="Lu F."/>
            <person name="Nguyen T."/>
            <person name="Nusskern D.R."/>
            <person name="Pfannkoch C.M."/>
            <person name="Sitter C."/>
            <person name="Sutton G.G."/>
            <person name="Venter J.C."/>
            <person name="Wang Z."/>
            <person name="Woodage T."/>
            <person name="Zheng X.H."/>
            <person name="Zhong F."/>
        </authorList>
    </citation>
    <scope>NUCLEOTIDE SEQUENCE [LARGE SCALE GENOMIC DNA]</scope>
    <source>
        <strain>BN</strain>
        <strain evidence="2">Sprague-Dawley</strain>
    </source>
</reference>
<protein>
    <submittedName>
        <fullName evidence="1">RCG46482</fullName>
    </submittedName>
</protein>
<accession>A6ICJ4</accession>
<organism evidence="1 2">
    <name type="scientific">Rattus norvegicus</name>
    <name type="common">Rat</name>
    <dbReference type="NCBI Taxonomy" id="10116"/>
    <lineage>
        <taxon>Eukaryota</taxon>
        <taxon>Metazoa</taxon>
        <taxon>Chordata</taxon>
        <taxon>Craniata</taxon>
        <taxon>Vertebrata</taxon>
        <taxon>Euteleostomi</taxon>
        <taxon>Mammalia</taxon>
        <taxon>Eutheria</taxon>
        <taxon>Euarchontoglires</taxon>
        <taxon>Glires</taxon>
        <taxon>Rodentia</taxon>
        <taxon>Myomorpha</taxon>
        <taxon>Muroidea</taxon>
        <taxon>Muridae</taxon>
        <taxon>Murinae</taxon>
        <taxon>Rattus</taxon>
    </lineage>
</organism>
<name>A6ICJ4_RAT</name>
<dbReference type="Proteomes" id="UP000234681">
    <property type="component" value="Chromosome 13"/>
</dbReference>